<dbReference type="PANTHER" id="PTHR40051:SF1">
    <property type="entry name" value="YOLD-LIKE FAMILY PROTEIN"/>
    <property type="match status" value="1"/>
</dbReference>
<reference evidence="1 2" key="1">
    <citation type="journal article" date="2016" name="Int. J. Syst. Evol. Microbiol.">
        <title>Paenibacillus damxungensis sp. nov., isolated from raw yak (Bos grunniens) milk.</title>
        <authorList>
            <person name="Wu Z."/>
            <person name="Gao C."/>
            <person name="Han J."/>
            <person name="Liu Z."/>
        </authorList>
    </citation>
    <scope>NUCLEOTIDE SEQUENCE [LARGE SCALE GENOMIC DNA]</scope>
    <source>
        <strain evidence="1 2">BD3526</strain>
        <plasmid evidence="1 2">unnamed1</plasmid>
    </source>
</reference>
<gene>
    <name evidence="1" type="ORF">AR543_p0017</name>
</gene>
<evidence type="ECO:0000313" key="1">
    <source>
        <dbReference type="EMBL" id="ARR10625.1"/>
    </source>
</evidence>
<dbReference type="KEGG" id="pbv:AR543_p0017"/>
<sequence>MNKLPNDRGNRKWTSLFIPEHRERLQEWILAQDDIPRPILGTDQLDELNYAIHQHLQDHQPVTISYYKNKRIQRLRGILHSCDPHARVLVVYDIDYEPVRIQLADILSIAP</sequence>
<dbReference type="EMBL" id="CP021170">
    <property type="protein sequence ID" value="ARR10625.1"/>
    <property type="molecule type" value="Genomic_DNA"/>
</dbReference>
<keyword evidence="2" id="KW-1185">Reference proteome</keyword>
<keyword evidence="1" id="KW-0614">Plasmid</keyword>
<dbReference type="InterPro" id="IPR014962">
    <property type="entry name" value="YolD"/>
</dbReference>
<dbReference type="OrthoDB" id="2666434at2"/>
<dbReference type="Proteomes" id="UP000078148">
    <property type="component" value="Plasmid unnamed1"/>
</dbReference>
<evidence type="ECO:0008006" key="3">
    <source>
        <dbReference type="Google" id="ProtNLM"/>
    </source>
</evidence>
<proteinExistence type="predicted"/>
<protein>
    <recommendedName>
        <fullName evidence="3">YolD-like family protein</fullName>
    </recommendedName>
</protein>
<dbReference type="Pfam" id="PF08863">
    <property type="entry name" value="YolD"/>
    <property type="match status" value="1"/>
</dbReference>
<name>A0A1X9T3S0_9BACL</name>
<dbReference type="PANTHER" id="PTHR40051">
    <property type="entry name" value="IG HYPOTHETICAL 15966"/>
    <property type="match status" value="1"/>
</dbReference>
<geneLocation type="plasmid" evidence="1 2">
    <name>unnamed1</name>
</geneLocation>
<accession>A0A1X9T3S0</accession>
<organism evidence="1 2">
    <name type="scientific">Paenibacillus bovis</name>
    <dbReference type="NCBI Taxonomy" id="1616788"/>
    <lineage>
        <taxon>Bacteria</taxon>
        <taxon>Bacillati</taxon>
        <taxon>Bacillota</taxon>
        <taxon>Bacilli</taxon>
        <taxon>Bacillales</taxon>
        <taxon>Paenibacillaceae</taxon>
        <taxon>Paenibacillus</taxon>
    </lineage>
</organism>
<dbReference type="RefSeq" id="WP_087071339.1">
    <property type="nucleotide sequence ID" value="NZ_CP021170.1"/>
</dbReference>
<dbReference type="AlphaFoldDB" id="A0A1X9T3S0"/>
<evidence type="ECO:0000313" key="2">
    <source>
        <dbReference type="Proteomes" id="UP000078148"/>
    </source>
</evidence>